<dbReference type="Gene3D" id="3.60.15.10">
    <property type="entry name" value="Ribonuclease Z/Hydroxyacylglutathione hydrolase-like"/>
    <property type="match status" value="1"/>
</dbReference>
<dbReference type="GO" id="GO:0005737">
    <property type="term" value="C:cytoplasm"/>
    <property type="evidence" value="ECO:0007669"/>
    <property type="project" value="TreeGrafter"/>
</dbReference>
<dbReference type="InterPro" id="IPR024884">
    <property type="entry name" value="NAPE-PLD"/>
</dbReference>
<organism evidence="2 3">
    <name type="scientific">Oxalicibacterium solurbis</name>
    <dbReference type="NCBI Taxonomy" id="69280"/>
    <lineage>
        <taxon>Bacteria</taxon>
        <taxon>Pseudomonadati</taxon>
        <taxon>Pseudomonadota</taxon>
        <taxon>Betaproteobacteria</taxon>
        <taxon>Burkholderiales</taxon>
        <taxon>Oxalobacteraceae</taxon>
        <taxon>Oxalicibacterium</taxon>
    </lineage>
</organism>
<dbReference type="InterPro" id="IPR001279">
    <property type="entry name" value="Metallo-B-lactamas"/>
</dbReference>
<dbReference type="SUPFAM" id="SSF56281">
    <property type="entry name" value="Metallo-hydrolase/oxidoreductase"/>
    <property type="match status" value="1"/>
</dbReference>
<evidence type="ECO:0000259" key="1">
    <source>
        <dbReference type="Pfam" id="PF12706"/>
    </source>
</evidence>
<name>A0A8J3B1V9_9BURK</name>
<dbReference type="InterPro" id="IPR036866">
    <property type="entry name" value="RibonucZ/Hydroxyglut_hydro"/>
</dbReference>
<evidence type="ECO:0000313" key="3">
    <source>
        <dbReference type="Proteomes" id="UP000627205"/>
    </source>
</evidence>
<dbReference type="AlphaFoldDB" id="A0A8J3B1V9"/>
<proteinExistence type="predicted"/>
<sequence length="357" mass="39781">MLAAAAFVTGCSGGNPYYDPDKRHHTPDGFRNNYIEGKGDASFLKWQWERLTQGLPKPPADGYATPRTEPDATWLQANTQTTSATWINHATVLVQLRGLNILTDPIWSERASPFSFMGPKRHAQPGLPFAQLPHIDVVLISHNHYDHLDRATVLKLNAQAGGAPLFLVPLGIKPWMNDIGITNVQELDWWDKKTLKGIDFNFVPVQHWSARGLSDGFRTLWGGWAVQAPAAADATNPDPSQAPFSSPFSFFFAGDTGLSKDFDDIAKRFHRFDLALLPIGAYEPRWFMQAQHVDPAQAVQIHRTVHADKSIAIHWGTFEMADESLDEPPKALARALQQDGIPADRFVTLKLGETIRF</sequence>
<protein>
    <submittedName>
        <fullName evidence="2">MBL fold metallo-hydrolase</fullName>
    </submittedName>
</protein>
<reference evidence="2" key="1">
    <citation type="journal article" date="2014" name="Int. J. Syst. Evol. Microbiol.">
        <title>Complete genome sequence of Corynebacterium casei LMG S-19264T (=DSM 44701T), isolated from a smear-ripened cheese.</title>
        <authorList>
            <consortium name="US DOE Joint Genome Institute (JGI-PGF)"/>
            <person name="Walter F."/>
            <person name="Albersmeier A."/>
            <person name="Kalinowski J."/>
            <person name="Ruckert C."/>
        </authorList>
    </citation>
    <scope>NUCLEOTIDE SEQUENCE</scope>
    <source>
        <strain evidence="2">CCM 7664</strain>
    </source>
</reference>
<dbReference type="Proteomes" id="UP000627205">
    <property type="component" value="Unassembled WGS sequence"/>
</dbReference>
<evidence type="ECO:0000313" key="2">
    <source>
        <dbReference type="EMBL" id="GGI53543.1"/>
    </source>
</evidence>
<dbReference type="GO" id="GO:0008270">
    <property type="term" value="F:zinc ion binding"/>
    <property type="evidence" value="ECO:0007669"/>
    <property type="project" value="InterPro"/>
</dbReference>
<accession>A0A8J3B1V9</accession>
<reference evidence="2" key="2">
    <citation type="submission" date="2020-09" db="EMBL/GenBank/DDBJ databases">
        <authorList>
            <person name="Sun Q."/>
            <person name="Sedlacek I."/>
        </authorList>
    </citation>
    <scope>NUCLEOTIDE SEQUENCE</scope>
    <source>
        <strain evidence="2">CCM 7664</strain>
    </source>
</reference>
<dbReference type="PANTHER" id="PTHR15032:SF4">
    <property type="entry name" value="N-ACYL-PHOSPHATIDYLETHANOLAMINE-HYDROLYZING PHOSPHOLIPASE D"/>
    <property type="match status" value="1"/>
</dbReference>
<dbReference type="GO" id="GO:0070290">
    <property type="term" value="F:N-acylphosphatidylethanolamine-specific phospholipase D activity"/>
    <property type="evidence" value="ECO:0007669"/>
    <property type="project" value="InterPro"/>
</dbReference>
<dbReference type="PANTHER" id="PTHR15032">
    <property type="entry name" value="N-ACYL-PHOSPHATIDYLETHANOLAMINE-HYDROLYZING PHOSPHOLIPASE D"/>
    <property type="match status" value="1"/>
</dbReference>
<feature type="domain" description="Metallo-beta-lactamase" evidence="1">
    <location>
        <begin position="100"/>
        <end position="315"/>
    </location>
</feature>
<gene>
    <name evidence="2" type="ORF">GCM10011430_07170</name>
</gene>
<comment type="caution">
    <text evidence="2">The sequence shown here is derived from an EMBL/GenBank/DDBJ whole genome shotgun (WGS) entry which is preliminary data.</text>
</comment>
<dbReference type="PIRSF" id="PIRSF038896">
    <property type="entry name" value="NAPE-PLD"/>
    <property type="match status" value="1"/>
</dbReference>
<dbReference type="Pfam" id="PF12706">
    <property type="entry name" value="Lactamase_B_2"/>
    <property type="match status" value="1"/>
</dbReference>
<keyword evidence="3" id="KW-1185">Reference proteome</keyword>
<dbReference type="EMBL" id="BMDP01000001">
    <property type="protein sequence ID" value="GGI53543.1"/>
    <property type="molecule type" value="Genomic_DNA"/>
</dbReference>